<feature type="transmembrane region" description="Helical" evidence="3">
    <location>
        <begin position="253"/>
        <end position="274"/>
    </location>
</feature>
<feature type="chain" id="PRO_5046736418" evidence="4">
    <location>
        <begin position="19"/>
        <end position="729"/>
    </location>
</feature>
<protein>
    <submittedName>
        <fullName evidence="5">Uncharacterized protein</fullName>
    </submittedName>
</protein>
<evidence type="ECO:0000256" key="4">
    <source>
        <dbReference type="SAM" id="SignalP"/>
    </source>
</evidence>
<feature type="signal peptide" evidence="4">
    <location>
        <begin position="1"/>
        <end position="18"/>
    </location>
</feature>
<feature type="coiled-coil region" evidence="1">
    <location>
        <begin position="296"/>
        <end position="347"/>
    </location>
</feature>
<name>A0ABR8G8C9_MICVR</name>
<evidence type="ECO:0000313" key="5">
    <source>
        <dbReference type="EMBL" id="MBD2599472.1"/>
    </source>
</evidence>
<feature type="coiled-coil region" evidence="1">
    <location>
        <begin position="433"/>
        <end position="597"/>
    </location>
</feature>
<reference evidence="5 6" key="1">
    <citation type="journal article" date="2020" name="ISME J.">
        <title>Comparative genomics reveals insights into cyanobacterial evolution and habitat adaptation.</title>
        <authorList>
            <person name="Chen M.Y."/>
            <person name="Teng W.K."/>
            <person name="Zhao L."/>
            <person name="Hu C.X."/>
            <person name="Zhou Y.K."/>
            <person name="Han B.P."/>
            <person name="Song L.R."/>
            <person name="Shu W.S."/>
        </authorList>
    </citation>
    <scope>NUCLEOTIDE SEQUENCE [LARGE SCALE GENOMIC DNA]</scope>
    <source>
        <strain evidence="5 6">FACHB-1342</strain>
    </source>
</reference>
<keyword evidence="3" id="KW-1133">Transmembrane helix</keyword>
<organism evidence="5 6">
    <name type="scientific">Microcystis viridis FACHB-1342</name>
    <dbReference type="NCBI Taxonomy" id="2692900"/>
    <lineage>
        <taxon>Bacteria</taxon>
        <taxon>Bacillati</taxon>
        <taxon>Cyanobacteriota</taxon>
        <taxon>Cyanophyceae</taxon>
        <taxon>Oscillatoriophycideae</taxon>
        <taxon>Chroococcales</taxon>
        <taxon>Microcystaceae</taxon>
        <taxon>Microcystis</taxon>
    </lineage>
</organism>
<keyword evidence="3" id="KW-0472">Membrane</keyword>
<sequence length="729" mass="84084">MRVRKTFLILYLATGLSAGLLSGCNLFSNTQGESSSSPTETSSQPVTDNQQTPAIENLKTLQQQLKTLQEKRRALNTLVGNIKVTEDGTKVENPVDYAQAKTIVDELANAYKTFKDSLTTEKIKDKINFDSFNSSIDSVLKNDSQERKILDDLAEGYKLSPRENTYNQKYNDAQTKLSQYTIGNQPIYQSDIDGEDGSRQRIATKKLLEQILNETNPLATLKIDNLSEQPTLTADKLKIQLEQLKKDINRNNWVWPLFNTLALLSVPISFIFLWDRMGKIVLIHKFQKTGKPETDIQQFKNEIVAIKTNLQEMSNELKKYLKNNESKEELKLTLRKIDEVKRDLERIYHDVILQHLDTLDPTQDLIENYAERPTRNFSTPQDNFSLQQLGDLNTKLDKLLQINQQNLSVRYPSENSGLLNQIWYRIQQIPLDSQDLTSEVKYLNSQLQEYREKNRELKNKCNQLQYQIDNPSQSENQLQNYEENIKRLTIERDKLQEQLELFNSGEVEQLRKRNQQLNQSYQNLSSSYQDLEQRLQTVNSEKVRLEEQSTNLHNQVHQLQQDKEDLELEVKRNVQDIGELKKQIERLRKLLNKEAIETVDIPWQWQNIINSYNQSPDAILNIHGVHKQGEVVEDEDKGAERRNNSSKPVVLTSNVSPDGFYIVSVGNDYLLFPKQHAIAASQKFTVSALFDGYKSGNTSKFTLISPAQVTPVGSGGMWQLKHKGKLEYN</sequence>
<evidence type="ECO:0000313" key="6">
    <source>
        <dbReference type="Proteomes" id="UP000648873"/>
    </source>
</evidence>
<keyword evidence="3" id="KW-0812">Transmembrane</keyword>
<keyword evidence="1" id="KW-0175">Coiled coil</keyword>
<dbReference type="PROSITE" id="PS51257">
    <property type="entry name" value="PROKAR_LIPOPROTEIN"/>
    <property type="match status" value="1"/>
</dbReference>
<feature type="region of interest" description="Disordered" evidence="2">
    <location>
        <begin position="29"/>
        <end position="49"/>
    </location>
</feature>
<evidence type="ECO:0000256" key="1">
    <source>
        <dbReference type="SAM" id="Coils"/>
    </source>
</evidence>
<comment type="caution">
    <text evidence="5">The sequence shown here is derived from an EMBL/GenBank/DDBJ whole genome shotgun (WGS) entry which is preliminary data.</text>
</comment>
<feature type="compositionally biased region" description="Low complexity" evidence="2">
    <location>
        <begin position="33"/>
        <end position="43"/>
    </location>
</feature>
<dbReference type="Proteomes" id="UP000648873">
    <property type="component" value="Unassembled WGS sequence"/>
</dbReference>
<proteinExistence type="predicted"/>
<evidence type="ECO:0000256" key="3">
    <source>
        <dbReference type="SAM" id="Phobius"/>
    </source>
</evidence>
<keyword evidence="6" id="KW-1185">Reference proteome</keyword>
<accession>A0ABR8G8C9</accession>
<evidence type="ECO:0000256" key="2">
    <source>
        <dbReference type="SAM" id="MobiDB-lite"/>
    </source>
</evidence>
<gene>
    <name evidence="5" type="ORF">H6G40_04225</name>
</gene>
<keyword evidence="4" id="KW-0732">Signal</keyword>
<dbReference type="Gene3D" id="1.10.287.1490">
    <property type="match status" value="1"/>
</dbReference>
<dbReference type="RefSeq" id="WP_069474405.1">
    <property type="nucleotide sequence ID" value="NZ_JACJSV010000007.1"/>
</dbReference>
<dbReference type="EMBL" id="JACJSV010000007">
    <property type="protein sequence ID" value="MBD2599472.1"/>
    <property type="molecule type" value="Genomic_DNA"/>
</dbReference>